<dbReference type="SUPFAM" id="SSF50129">
    <property type="entry name" value="GroES-like"/>
    <property type="match status" value="1"/>
</dbReference>
<dbReference type="InterPro" id="IPR013149">
    <property type="entry name" value="ADH-like_C"/>
</dbReference>
<dbReference type="GO" id="GO:0016491">
    <property type="term" value="F:oxidoreductase activity"/>
    <property type="evidence" value="ECO:0007669"/>
    <property type="project" value="InterPro"/>
</dbReference>
<dbReference type="Pfam" id="PF00107">
    <property type="entry name" value="ADH_zinc_N"/>
    <property type="match status" value="1"/>
</dbReference>
<evidence type="ECO:0000259" key="1">
    <source>
        <dbReference type="SMART" id="SM00829"/>
    </source>
</evidence>
<sequence length="336" mass="34367">MRAAVCSQLGPAQDLTVGEIPDPTPGPGQVRLEVRSAGVNYVDALFVEGRYQIKPPLPFVPGSEVAGVVVEVGPDTDGAPEPGTRVLASIGLGGFAEQVVAPIDAIVAIPDGLSDNQAATLVQSYATMRFAFTRRTTVRAGEWVAVLGASGGIGMAAIDVARDLGARVVAVASSEQRLDRAVAQGAEATINTATLGSADPSTPVDGVALKNALREAVDGGVDVAVDPVGGPATEAALRALNAFGRLVIIGFAAGDIPVIPANQVLLRNRTIVGVDWGAWAMANPAENLALVHDILSDAAAGRLHPQEPTEYRLDHVGAVLGDLLNRSLAGKAVLVP</sequence>
<dbReference type="InterPro" id="IPR011032">
    <property type="entry name" value="GroES-like_sf"/>
</dbReference>
<feature type="domain" description="Enoyl reductase (ER)" evidence="1">
    <location>
        <begin position="10"/>
        <end position="334"/>
    </location>
</feature>
<gene>
    <name evidence="2" type="ORF">IPN02_01730</name>
</gene>
<reference evidence="2 3" key="1">
    <citation type="submission" date="2020-10" db="EMBL/GenBank/DDBJ databases">
        <title>Connecting structure to function with the recovery of over 1000 high-quality activated sludge metagenome-assembled genomes encoding full-length rRNA genes using long-read sequencing.</title>
        <authorList>
            <person name="Singleton C.M."/>
            <person name="Petriglieri F."/>
            <person name="Kristensen J.M."/>
            <person name="Kirkegaard R.H."/>
            <person name="Michaelsen T.Y."/>
            <person name="Andersen M.H."/>
            <person name="Karst S.M."/>
            <person name="Dueholm M.S."/>
            <person name="Nielsen P.H."/>
            <person name="Albertsen M."/>
        </authorList>
    </citation>
    <scope>NUCLEOTIDE SEQUENCE [LARGE SCALE GENOMIC DNA]</scope>
    <source>
        <strain evidence="2">Lyne_18-Q3-R50-59_MAXAC.006</strain>
    </source>
</reference>
<dbReference type="PANTHER" id="PTHR43677:SF4">
    <property type="entry name" value="QUINONE OXIDOREDUCTASE-LIKE PROTEIN 2"/>
    <property type="match status" value="1"/>
</dbReference>
<comment type="caution">
    <text evidence="2">The sequence shown here is derived from an EMBL/GenBank/DDBJ whole genome shotgun (WGS) entry which is preliminary data.</text>
</comment>
<accession>A0A936N9J9</accession>
<dbReference type="PANTHER" id="PTHR43677">
    <property type="entry name" value="SHORT-CHAIN DEHYDROGENASE/REDUCTASE"/>
    <property type="match status" value="1"/>
</dbReference>
<evidence type="ECO:0000313" key="2">
    <source>
        <dbReference type="EMBL" id="MBK9295599.1"/>
    </source>
</evidence>
<evidence type="ECO:0000313" key="3">
    <source>
        <dbReference type="Proteomes" id="UP000727993"/>
    </source>
</evidence>
<dbReference type="SUPFAM" id="SSF51735">
    <property type="entry name" value="NAD(P)-binding Rossmann-fold domains"/>
    <property type="match status" value="1"/>
</dbReference>
<protein>
    <submittedName>
        <fullName evidence="2">NADPH:quinone oxidoreductase family protein</fullName>
    </submittedName>
</protein>
<dbReference type="EMBL" id="JADJZA010000001">
    <property type="protein sequence ID" value="MBK9295599.1"/>
    <property type="molecule type" value="Genomic_DNA"/>
</dbReference>
<dbReference type="Gene3D" id="3.40.50.720">
    <property type="entry name" value="NAD(P)-binding Rossmann-like Domain"/>
    <property type="match status" value="1"/>
</dbReference>
<dbReference type="InterPro" id="IPR013154">
    <property type="entry name" value="ADH-like_N"/>
</dbReference>
<dbReference type="AlphaFoldDB" id="A0A936N9J9"/>
<dbReference type="Gene3D" id="3.90.180.10">
    <property type="entry name" value="Medium-chain alcohol dehydrogenases, catalytic domain"/>
    <property type="match status" value="1"/>
</dbReference>
<name>A0A936N9J9_9ACTN</name>
<dbReference type="Proteomes" id="UP000727993">
    <property type="component" value="Unassembled WGS sequence"/>
</dbReference>
<dbReference type="Pfam" id="PF08240">
    <property type="entry name" value="ADH_N"/>
    <property type="match status" value="1"/>
</dbReference>
<dbReference type="InterPro" id="IPR051397">
    <property type="entry name" value="Zn-ADH-like_protein"/>
</dbReference>
<dbReference type="CDD" id="cd08241">
    <property type="entry name" value="QOR1"/>
    <property type="match status" value="1"/>
</dbReference>
<dbReference type="InterPro" id="IPR020843">
    <property type="entry name" value="ER"/>
</dbReference>
<proteinExistence type="predicted"/>
<organism evidence="2 3">
    <name type="scientific">Candidatus Neomicrothrix subdominans</name>
    <dbReference type="NCBI Taxonomy" id="2954438"/>
    <lineage>
        <taxon>Bacteria</taxon>
        <taxon>Bacillati</taxon>
        <taxon>Actinomycetota</taxon>
        <taxon>Acidimicrobiia</taxon>
        <taxon>Acidimicrobiales</taxon>
        <taxon>Microthrixaceae</taxon>
        <taxon>Candidatus Neomicrothrix</taxon>
    </lineage>
</organism>
<dbReference type="SMART" id="SM00829">
    <property type="entry name" value="PKS_ER"/>
    <property type="match status" value="1"/>
</dbReference>
<dbReference type="InterPro" id="IPR036291">
    <property type="entry name" value="NAD(P)-bd_dom_sf"/>
</dbReference>